<keyword evidence="6" id="KW-1185">Reference proteome</keyword>
<dbReference type="InterPro" id="IPR026188">
    <property type="entry name" value="Lebercilin-like"/>
</dbReference>
<evidence type="ECO:0000256" key="1">
    <source>
        <dbReference type="ARBA" id="ARBA00010229"/>
    </source>
</evidence>
<evidence type="ECO:0000256" key="4">
    <source>
        <dbReference type="SAM" id="MobiDB-lite"/>
    </source>
</evidence>
<feature type="compositionally biased region" description="Low complexity" evidence="4">
    <location>
        <begin position="327"/>
        <end position="337"/>
    </location>
</feature>
<dbReference type="Proteomes" id="UP000694866">
    <property type="component" value="Unplaced"/>
</dbReference>
<dbReference type="PANTHER" id="PTHR16650:SF6">
    <property type="entry name" value="GH21622P"/>
    <property type="match status" value="1"/>
</dbReference>
<evidence type="ECO:0000313" key="6">
    <source>
        <dbReference type="Proteomes" id="UP000694866"/>
    </source>
</evidence>
<feature type="compositionally biased region" description="Polar residues" evidence="4">
    <location>
        <begin position="461"/>
        <end position="471"/>
    </location>
</feature>
<feature type="compositionally biased region" description="Basic and acidic residues" evidence="4">
    <location>
        <begin position="531"/>
        <end position="549"/>
    </location>
</feature>
<keyword evidence="2 3" id="KW-0175">Coiled coil</keyword>
<evidence type="ECO:0000256" key="3">
    <source>
        <dbReference type="SAM" id="Coils"/>
    </source>
</evidence>
<name>A0A9R1TVG2_9HYME</name>
<evidence type="ECO:0000259" key="5">
    <source>
        <dbReference type="Pfam" id="PF15619"/>
    </source>
</evidence>
<dbReference type="GeneID" id="105264287"/>
<dbReference type="KEGG" id="fas:105264287"/>
<feature type="region of interest" description="Disordered" evidence="4">
    <location>
        <begin position="518"/>
        <end position="566"/>
    </location>
</feature>
<dbReference type="GO" id="GO:0042073">
    <property type="term" value="P:intraciliary transport"/>
    <property type="evidence" value="ECO:0007669"/>
    <property type="project" value="TreeGrafter"/>
</dbReference>
<feature type="region of interest" description="Disordered" evidence="4">
    <location>
        <begin position="631"/>
        <end position="688"/>
    </location>
</feature>
<feature type="region of interest" description="Disordered" evidence="4">
    <location>
        <begin position="585"/>
        <end position="609"/>
    </location>
</feature>
<feature type="compositionally biased region" description="Low complexity" evidence="4">
    <location>
        <begin position="594"/>
        <end position="609"/>
    </location>
</feature>
<protein>
    <submittedName>
        <fullName evidence="7">Lebercilin-like protein</fullName>
    </submittedName>
</protein>
<evidence type="ECO:0000313" key="7">
    <source>
        <dbReference type="RefSeq" id="XP_011299366.1"/>
    </source>
</evidence>
<feature type="region of interest" description="Disordered" evidence="4">
    <location>
        <begin position="304"/>
        <end position="346"/>
    </location>
</feature>
<organism evidence="6 7">
    <name type="scientific">Fopius arisanus</name>
    <dbReference type="NCBI Taxonomy" id="64838"/>
    <lineage>
        <taxon>Eukaryota</taxon>
        <taxon>Metazoa</taxon>
        <taxon>Ecdysozoa</taxon>
        <taxon>Arthropoda</taxon>
        <taxon>Hexapoda</taxon>
        <taxon>Insecta</taxon>
        <taxon>Pterygota</taxon>
        <taxon>Neoptera</taxon>
        <taxon>Endopterygota</taxon>
        <taxon>Hymenoptera</taxon>
        <taxon>Apocrita</taxon>
        <taxon>Ichneumonoidea</taxon>
        <taxon>Braconidae</taxon>
        <taxon>Opiinae</taxon>
        <taxon>Fopius</taxon>
    </lineage>
</organism>
<feature type="compositionally biased region" description="Polar residues" evidence="4">
    <location>
        <begin position="650"/>
        <end position="670"/>
    </location>
</feature>
<comment type="similarity">
    <text evidence="1">Belongs to the LCA5 family.</text>
</comment>
<feature type="compositionally biased region" description="Low complexity" evidence="4">
    <location>
        <begin position="304"/>
        <end position="316"/>
    </location>
</feature>
<dbReference type="Pfam" id="PF15619">
    <property type="entry name" value="Lebercilin"/>
    <property type="match status" value="1"/>
</dbReference>
<feature type="compositionally biased region" description="Basic and acidic residues" evidence="4">
    <location>
        <begin position="671"/>
        <end position="686"/>
    </location>
</feature>
<feature type="coiled-coil region" evidence="3">
    <location>
        <begin position="93"/>
        <end position="272"/>
    </location>
</feature>
<gene>
    <name evidence="7" type="primary">LOC105264287</name>
</gene>
<feature type="domain" description="Lebercilin" evidence="5">
    <location>
        <begin position="81"/>
        <end position="273"/>
    </location>
</feature>
<evidence type="ECO:0000256" key="2">
    <source>
        <dbReference type="ARBA" id="ARBA00023054"/>
    </source>
</evidence>
<dbReference type="RefSeq" id="XP_011299366.1">
    <property type="nucleotide sequence ID" value="XM_011301064.1"/>
</dbReference>
<accession>A0A9R1TVG2</accession>
<feature type="region of interest" description="Disordered" evidence="4">
    <location>
        <begin position="442"/>
        <end position="478"/>
    </location>
</feature>
<dbReference type="OrthoDB" id="2123794at2759"/>
<dbReference type="AlphaFoldDB" id="A0A9R1TVG2"/>
<sequence length="811" mass="92787">MQTEVPVLPIVNSNGHKSSTRKTNGEAVSSIESKNHTQCKSAQFLISNRKHLNPILGAPYKNSMRLHCVSEPTRRPLKNPVGQRIISAKTLRVKELQNQLTDAHYHLNELANENRLLKALQKRQDSALKRYEGTNAELPRIINSHHEELKVLQTKYKRLRSQHKLTCDLMKEKDNEVHTLQAQNKHLLQLSKDRHLGEREKLQMQVSDLNHRIEQQQETIQSLNRKLSLSSKSLKHQLHVEVTKHKETQKQLSETLDKLKNLEELLDNREKRLYQSGQLPAFNKRKALTSQSLMNLGLSHLIKSSSKSRDSQSGFKNKSLPKLPVNDSSDSKPSSSKTEAPDVPRTETMASLHQVRKFRLQKSAQNTSRALTERLHLDEDAPKIHRNSTLNNSVPANMNELYDRLDPQDLADEEIKHIMQGFDSKPPNYQASKVLLKEYRYSTDSDSENIAEEEVDRLERPQQSPKTSPTRNSRHLHSKLINGSIDNQTLRLEQSLLNLNSQKLDSKLLYKRVNRVSDRKALETSSDSDSEPERAKDLEEGLRVKKKENSSSSSKNSAPGMENSQERLLSITKSWSDLQHKINRGRETSEAQLNSLENSSEIESSNSGNKEIPEKLLRYFEREEEVERDIYQSHDKSRRGTFGLDRSHFTSDQLSVKNGHNESDSMNGESSPREEEIPDVARRKSSDGVVEANISNFKDNNPGKFLPDARKMDTIDKEDRTNQRVNYSKEKLLAAMKAIDDNENIEFISNEKTNQRSTSSTIRSQVTENLYRGLPTHARKRDDIIKDIFSDAKVDNKLRSGCTVTSRLTAD</sequence>
<dbReference type="GO" id="GO:0005930">
    <property type="term" value="C:axoneme"/>
    <property type="evidence" value="ECO:0007669"/>
    <property type="project" value="TreeGrafter"/>
</dbReference>
<reference evidence="7" key="1">
    <citation type="submission" date="2025-08" db="UniProtKB">
        <authorList>
            <consortium name="RefSeq"/>
        </authorList>
    </citation>
    <scope>IDENTIFICATION</scope>
    <source>
        <strain evidence="7">USDA-PBARC FA_bdor</strain>
        <tissue evidence="7">Whole organism</tissue>
    </source>
</reference>
<feature type="compositionally biased region" description="Acidic residues" evidence="4">
    <location>
        <begin position="445"/>
        <end position="456"/>
    </location>
</feature>
<dbReference type="InterPro" id="IPR028933">
    <property type="entry name" value="Lebercilin_dom"/>
</dbReference>
<feature type="region of interest" description="Disordered" evidence="4">
    <location>
        <begin position="1"/>
        <end position="33"/>
    </location>
</feature>
<dbReference type="PANTHER" id="PTHR16650">
    <property type="entry name" value="C21ORF13-RELATED"/>
    <property type="match status" value="1"/>
</dbReference>
<proteinExistence type="inferred from homology"/>